<feature type="domain" description="S1 motif" evidence="4">
    <location>
        <begin position="21"/>
        <end position="91"/>
    </location>
</feature>
<dbReference type="Pfam" id="PF00575">
    <property type="entry name" value="S1"/>
    <property type="match status" value="1"/>
</dbReference>
<dbReference type="PROSITE" id="PS50126">
    <property type="entry name" value="S1"/>
    <property type="match status" value="1"/>
</dbReference>
<dbReference type="AlphaFoldDB" id="A0A2G2W0W0"/>
<dbReference type="SUPFAM" id="SSF50249">
    <property type="entry name" value="Nucleic acid-binding proteins"/>
    <property type="match status" value="1"/>
</dbReference>
<dbReference type="GO" id="GO:0005850">
    <property type="term" value="C:eukaryotic translation initiation factor 2 complex"/>
    <property type="evidence" value="ECO:0007669"/>
    <property type="project" value="TreeGrafter"/>
</dbReference>
<dbReference type="InterPro" id="IPR011488">
    <property type="entry name" value="TIF_2_asu"/>
</dbReference>
<accession>A0A2G2W0W0</accession>
<dbReference type="PANTHER" id="PTHR10602">
    <property type="entry name" value="EUKARYOTIC TRANSLATION INITIATION FACTOR 2 SUBUNIT 1"/>
    <property type="match status" value="1"/>
</dbReference>
<comment type="caution">
    <text evidence="5">The sequence shown here is derived from an EMBL/GenBank/DDBJ whole genome shotgun (WGS) entry which is preliminary data.</text>
</comment>
<dbReference type="GO" id="GO:0003723">
    <property type="term" value="F:RNA binding"/>
    <property type="evidence" value="ECO:0007669"/>
    <property type="project" value="InterPro"/>
</dbReference>
<dbReference type="GO" id="GO:0003743">
    <property type="term" value="F:translation initiation factor activity"/>
    <property type="evidence" value="ECO:0007669"/>
    <property type="project" value="UniProtKB-KW"/>
</dbReference>
<dbReference type="PANTHER" id="PTHR10602:SF0">
    <property type="entry name" value="EUKARYOTIC TRANSLATION INITIATION FACTOR 2 SUBUNIT 1"/>
    <property type="match status" value="1"/>
</dbReference>
<dbReference type="Gene3D" id="2.40.50.140">
    <property type="entry name" value="Nucleic acid-binding proteins"/>
    <property type="match status" value="1"/>
</dbReference>
<reference evidence="6" key="2">
    <citation type="journal article" date="2017" name="J. Anim. Genet.">
        <title>Multiple reference genome sequences of hot pepper reveal the massive evolution of plant disease resistance genes by retroduplication.</title>
        <authorList>
            <person name="Kim S."/>
            <person name="Park J."/>
            <person name="Yeom S.-I."/>
            <person name="Kim Y.-M."/>
            <person name="Seo E."/>
            <person name="Kim K.-T."/>
            <person name="Kim M.-S."/>
            <person name="Lee J.M."/>
            <person name="Cheong K."/>
            <person name="Shin H.-S."/>
            <person name="Kim S.-B."/>
            <person name="Han K."/>
            <person name="Lee J."/>
            <person name="Park M."/>
            <person name="Lee H.-A."/>
            <person name="Lee H.-Y."/>
            <person name="Lee Y."/>
            <person name="Oh S."/>
            <person name="Lee J.H."/>
            <person name="Choi E."/>
            <person name="Choi E."/>
            <person name="Lee S.E."/>
            <person name="Jeon J."/>
            <person name="Kim H."/>
            <person name="Choi G."/>
            <person name="Song H."/>
            <person name="Lee J."/>
            <person name="Lee S.-C."/>
            <person name="Kwon J.-K."/>
            <person name="Lee H.-Y."/>
            <person name="Koo N."/>
            <person name="Hong Y."/>
            <person name="Kim R.W."/>
            <person name="Kang W.-H."/>
            <person name="Huh J.H."/>
            <person name="Kang B.-C."/>
            <person name="Yang T.-J."/>
            <person name="Lee Y.-H."/>
            <person name="Bennetzen J.L."/>
            <person name="Choi D."/>
        </authorList>
    </citation>
    <scope>NUCLEOTIDE SEQUENCE [LARGE SCALE GENOMIC DNA]</scope>
    <source>
        <strain evidence="6">cv. PBC81</strain>
    </source>
</reference>
<comment type="similarity">
    <text evidence="1">Belongs to the eIF-2-alpha family.</text>
</comment>
<dbReference type="InterPro" id="IPR012340">
    <property type="entry name" value="NA-bd_OB-fold"/>
</dbReference>
<dbReference type="InterPro" id="IPR003029">
    <property type="entry name" value="S1_domain"/>
</dbReference>
<sequence>MAPKSPNLECRMYESKYPEIDQAVMIQVKSMADSGAYISLLEYNNIEGVILFSELSRRRIRSISSLIKVGRVEPVMVFRVCKEKDISISVNVGLLKRIFRLVRRVQSGAGLTRGDRVRNETVREKVGVASLEDKMREGRLR</sequence>
<gene>
    <name evidence="5" type="ORF">CQW23_22439</name>
</gene>
<dbReference type="OrthoDB" id="1705647at2759"/>
<dbReference type="EMBL" id="MLFT02000009">
    <property type="protein sequence ID" value="PHT38866.1"/>
    <property type="molecule type" value="Genomic_DNA"/>
</dbReference>
<evidence type="ECO:0000259" key="4">
    <source>
        <dbReference type="PROSITE" id="PS50126"/>
    </source>
</evidence>
<dbReference type="Proteomes" id="UP000224567">
    <property type="component" value="Unassembled WGS sequence"/>
</dbReference>
<evidence type="ECO:0000313" key="5">
    <source>
        <dbReference type="EMBL" id="PHT38866.1"/>
    </source>
</evidence>
<proteinExistence type="inferred from homology"/>
<evidence type="ECO:0000256" key="1">
    <source>
        <dbReference type="ARBA" id="ARBA00007223"/>
    </source>
</evidence>
<evidence type="ECO:0000313" key="6">
    <source>
        <dbReference type="Proteomes" id="UP000224567"/>
    </source>
</evidence>
<dbReference type="FunFam" id="2.40.50.140:FF:000015">
    <property type="entry name" value="Eukaryotic translation initiation factor 2 subunit alpha"/>
    <property type="match status" value="1"/>
</dbReference>
<keyword evidence="6" id="KW-1185">Reference proteome</keyword>
<dbReference type="SMART" id="SM00316">
    <property type="entry name" value="S1"/>
    <property type="match status" value="1"/>
</dbReference>
<dbReference type="STRING" id="33114.A0A2G2W0W0"/>
<dbReference type="GO" id="GO:0043022">
    <property type="term" value="F:ribosome binding"/>
    <property type="evidence" value="ECO:0007669"/>
    <property type="project" value="TreeGrafter"/>
</dbReference>
<dbReference type="GO" id="GO:0033290">
    <property type="term" value="C:eukaryotic 48S preinitiation complex"/>
    <property type="evidence" value="ECO:0007669"/>
    <property type="project" value="TreeGrafter"/>
</dbReference>
<evidence type="ECO:0000256" key="3">
    <source>
        <dbReference type="ARBA" id="ARBA00022917"/>
    </source>
</evidence>
<organism evidence="5 6">
    <name type="scientific">Capsicum baccatum</name>
    <name type="common">Peruvian pepper</name>
    <dbReference type="NCBI Taxonomy" id="33114"/>
    <lineage>
        <taxon>Eukaryota</taxon>
        <taxon>Viridiplantae</taxon>
        <taxon>Streptophyta</taxon>
        <taxon>Embryophyta</taxon>
        <taxon>Tracheophyta</taxon>
        <taxon>Spermatophyta</taxon>
        <taxon>Magnoliopsida</taxon>
        <taxon>eudicotyledons</taxon>
        <taxon>Gunneridae</taxon>
        <taxon>Pentapetalae</taxon>
        <taxon>asterids</taxon>
        <taxon>lamiids</taxon>
        <taxon>Solanales</taxon>
        <taxon>Solanaceae</taxon>
        <taxon>Solanoideae</taxon>
        <taxon>Capsiceae</taxon>
        <taxon>Capsicum</taxon>
    </lineage>
</organism>
<protein>
    <submittedName>
        <fullName evidence="5">Eukaryotic translation initiation factor 2 subunit 1</fullName>
    </submittedName>
</protein>
<reference evidence="5 6" key="1">
    <citation type="journal article" date="2017" name="Genome Biol.">
        <title>New reference genome sequences of hot pepper reveal the massive evolution of plant disease-resistance genes by retroduplication.</title>
        <authorList>
            <person name="Kim S."/>
            <person name="Park J."/>
            <person name="Yeom S.I."/>
            <person name="Kim Y.M."/>
            <person name="Seo E."/>
            <person name="Kim K.T."/>
            <person name="Kim M.S."/>
            <person name="Lee J.M."/>
            <person name="Cheong K."/>
            <person name="Shin H.S."/>
            <person name="Kim S.B."/>
            <person name="Han K."/>
            <person name="Lee J."/>
            <person name="Park M."/>
            <person name="Lee H.A."/>
            <person name="Lee H.Y."/>
            <person name="Lee Y."/>
            <person name="Oh S."/>
            <person name="Lee J.H."/>
            <person name="Choi E."/>
            <person name="Choi E."/>
            <person name="Lee S.E."/>
            <person name="Jeon J."/>
            <person name="Kim H."/>
            <person name="Choi G."/>
            <person name="Song H."/>
            <person name="Lee J."/>
            <person name="Lee S.C."/>
            <person name="Kwon J.K."/>
            <person name="Lee H.Y."/>
            <person name="Koo N."/>
            <person name="Hong Y."/>
            <person name="Kim R.W."/>
            <person name="Kang W.H."/>
            <person name="Huh J.H."/>
            <person name="Kang B.C."/>
            <person name="Yang T.J."/>
            <person name="Lee Y.H."/>
            <person name="Bennetzen J.L."/>
            <person name="Choi D."/>
        </authorList>
    </citation>
    <scope>NUCLEOTIDE SEQUENCE [LARGE SCALE GENOMIC DNA]</scope>
    <source>
        <strain evidence="6">cv. PBC81</strain>
    </source>
</reference>
<keyword evidence="3" id="KW-0648">Protein biosynthesis</keyword>
<evidence type="ECO:0000256" key="2">
    <source>
        <dbReference type="ARBA" id="ARBA00022540"/>
    </source>
</evidence>
<keyword evidence="2 5" id="KW-0396">Initiation factor</keyword>
<name>A0A2G2W0W0_CAPBA</name>